<dbReference type="InterPro" id="IPR000878">
    <property type="entry name" value="4pyrrol_Mease"/>
</dbReference>
<evidence type="ECO:0000256" key="4">
    <source>
        <dbReference type="ARBA" id="ARBA00022679"/>
    </source>
</evidence>
<dbReference type="GO" id="GO:0070677">
    <property type="term" value="F:rRNA (cytosine-2'-O-)-methyltransferase activity"/>
    <property type="evidence" value="ECO:0007669"/>
    <property type="project" value="UniProtKB-UniRule"/>
</dbReference>
<protein>
    <recommendedName>
        <fullName evidence="6">Ribosomal RNA small subunit methyltransferase I</fullName>
        <ecNumber evidence="6">2.1.1.198</ecNumber>
    </recommendedName>
    <alternativeName>
        <fullName evidence="6">16S rRNA 2'-O-ribose C1402 methyltransferase</fullName>
    </alternativeName>
    <alternativeName>
        <fullName evidence="6">rRNA (cytidine-2'-O-)-methyltransferase RsmI</fullName>
    </alternativeName>
</protein>
<dbReference type="EMBL" id="FR695877">
    <property type="protein sequence ID" value="CBX31303.1"/>
    <property type="molecule type" value="Genomic_DNA"/>
</dbReference>
<dbReference type="Pfam" id="PF00590">
    <property type="entry name" value="TP_methylase"/>
    <property type="match status" value="1"/>
</dbReference>
<comment type="subcellular location">
    <subcellularLocation>
        <location evidence="6">Cytoplasm</location>
    </subcellularLocation>
</comment>
<comment type="function">
    <text evidence="6">Catalyzes the 2'-O-methylation of the ribose of cytidine 1402 (C1402) in 16S rRNA.</text>
</comment>
<dbReference type="PIRSF" id="PIRSF005917">
    <property type="entry name" value="MTase_YraL"/>
    <property type="match status" value="1"/>
</dbReference>
<evidence type="ECO:0000313" key="8">
    <source>
        <dbReference type="EMBL" id="CBX31303.1"/>
    </source>
</evidence>
<keyword evidence="2 6" id="KW-0698">rRNA processing</keyword>
<dbReference type="NCBIfam" id="TIGR00096">
    <property type="entry name" value="16S rRNA (cytidine(1402)-2'-O)-methyltransferase"/>
    <property type="match status" value="1"/>
</dbReference>
<dbReference type="PANTHER" id="PTHR46111:SF1">
    <property type="entry name" value="RIBOSOMAL RNA SMALL SUBUNIT METHYLTRANSFERASE I"/>
    <property type="match status" value="1"/>
</dbReference>
<evidence type="ECO:0000256" key="1">
    <source>
        <dbReference type="ARBA" id="ARBA00022490"/>
    </source>
</evidence>
<comment type="similarity">
    <text evidence="6">Belongs to the methyltransferase superfamily. RsmI family.</text>
</comment>
<dbReference type="InterPro" id="IPR014777">
    <property type="entry name" value="4pyrrole_Mease_sub1"/>
</dbReference>
<keyword evidence="3 6" id="KW-0489">Methyltransferase</keyword>
<sequence>MLSILLMDDTASAVIPGTLYIVATPIGNRDDITLRALKVLKDVDLIAAEDTRHTGRFLSFHSIKANLISYHEHNERERTLDLIDRLKNGASIALVTNAGTPLLSDPGYRLVKEAVAAEVNIVPIPGVSAAITALCVSGLPTDSFIFIGFCPKKNQKRLDLLKDIDKEKRTLIFYESPKRIIRFLEETLDVMGERYCVLTRELTKLHEEIIRGIQTEILYALKQRPGLKGEITLLISGYEEKDNYSPDILIKELTESICEHNTPLPVLAKQKAEKFGLSKKQVYEEALKIKRGISQNLHSIYRQNIKI</sequence>
<dbReference type="InterPro" id="IPR035996">
    <property type="entry name" value="4pyrrol_Methylase_sf"/>
</dbReference>
<organism evidence="8">
    <name type="scientific">uncultured Desulfobacterium sp</name>
    <dbReference type="NCBI Taxonomy" id="201089"/>
    <lineage>
        <taxon>Bacteria</taxon>
        <taxon>Pseudomonadati</taxon>
        <taxon>Thermodesulfobacteriota</taxon>
        <taxon>Desulfobacteria</taxon>
        <taxon>Desulfobacterales</taxon>
        <taxon>Desulfobacteriaceae</taxon>
        <taxon>Desulfobacterium</taxon>
        <taxon>environmental samples</taxon>
    </lineage>
</organism>
<keyword evidence="4 6" id="KW-0808">Transferase</keyword>
<dbReference type="PANTHER" id="PTHR46111">
    <property type="entry name" value="RIBOSOMAL RNA SMALL SUBUNIT METHYLTRANSFERASE I"/>
    <property type="match status" value="1"/>
</dbReference>
<dbReference type="GO" id="GO:0005737">
    <property type="term" value="C:cytoplasm"/>
    <property type="evidence" value="ECO:0007669"/>
    <property type="project" value="UniProtKB-SubCell"/>
</dbReference>
<dbReference type="SUPFAM" id="SSF53790">
    <property type="entry name" value="Tetrapyrrole methylase"/>
    <property type="match status" value="1"/>
</dbReference>
<dbReference type="Gene3D" id="3.30.950.10">
    <property type="entry name" value="Methyltransferase, Cobalt-precorrin-4 Transmethylase, Domain 2"/>
    <property type="match status" value="1"/>
</dbReference>
<reference evidence="8" key="1">
    <citation type="journal article" date="2011" name="Environ. Microbiol.">
        <title>Genomic insights into the metabolic potential of the polycyclic aromatic hydrocarbon degrading sulfate-reducing Deltaproteobacterium N47.</title>
        <authorList>
            <person name="Bergmann F."/>
            <person name="Selesi D."/>
            <person name="Weinmaier T."/>
            <person name="Tischler P."/>
            <person name="Rattei T."/>
            <person name="Meckenstock R.U."/>
        </authorList>
    </citation>
    <scope>NUCLEOTIDE SEQUENCE</scope>
</reference>
<evidence type="ECO:0000256" key="5">
    <source>
        <dbReference type="ARBA" id="ARBA00022691"/>
    </source>
</evidence>
<evidence type="ECO:0000256" key="3">
    <source>
        <dbReference type="ARBA" id="ARBA00022603"/>
    </source>
</evidence>
<gene>
    <name evidence="6" type="primary">rsmI</name>
    <name evidence="8" type="ORF">N47_E48150</name>
</gene>
<dbReference type="InterPro" id="IPR014776">
    <property type="entry name" value="4pyrrole_Mease_sub2"/>
</dbReference>
<keyword evidence="5 6" id="KW-0949">S-adenosyl-L-methionine</keyword>
<name>E1YJ49_9BACT</name>
<dbReference type="Gene3D" id="3.40.1010.10">
    <property type="entry name" value="Cobalt-precorrin-4 Transmethylase, Domain 1"/>
    <property type="match status" value="1"/>
</dbReference>
<accession>E1YJ49</accession>
<dbReference type="InterPro" id="IPR008189">
    <property type="entry name" value="rRNA_ssu_MeTfrase_I"/>
</dbReference>
<dbReference type="CDD" id="cd11648">
    <property type="entry name" value="RsmI"/>
    <property type="match status" value="1"/>
</dbReference>
<keyword evidence="1 6" id="KW-0963">Cytoplasm</keyword>
<proteinExistence type="inferred from homology"/>
<dbReference type="EC" id="2.1.1.198" evidence="6"/>
<evidence type="ECO:0000256" key="2">
    <source>
        <dbReference type="ARBA" id="ARBA00022552"/>
    </source>
</evidence>
<comment type="catalytic activity">
    <reaction evidence="6">
        <text>cytidine(1402) in 16S rRNA + S-adenosyl-L-methionine = 2'-O-methylcytidine(1402) in 16S rRNA + S-adenosyl-L-homocysteine + H(+)</text>
        <dbReference type="Rhea" id="RHEA:42924"/>
        <dbReference type="Rhea" id="RHEA-COMP:10285"/>
        <dbReference type="Rhea" id="RHEA-COMP:10286"/>
        <dbReference type="ChEBI" id="CHEBI:15378"/>
        <dbReference type="ChEBI" id="CHEBI:57856"/>
        <dbReference type="ChEBI" id="CHEBI:59789"/>
        <dbReference type="ChEBI" id="CHEBI:74495"/>
        <dbReference type="ChEBI" id="CHEBI:82748"/>
        <dbReference type="EC" id="2.1.1.198"/>
    </reaction>
</comment>
<dbReference type="FunFam" id="3.30.950.10:FF:000002">
    <property type="entry name" value="Ribosomal RNA small subunit methyltransferase I"/>
    <property type="match status" value="1"/>
</dbReference>
<dbReference type="AlphaFoldDB" id="E1YJ49"/>
<feature type="domain" description="Tetrapyrrole methylase" evidence="7">
    <location>
        <begin position="18"/>
        <end position="212"/>
    </location>
</feature>
<dbReference type="FunFam" id="3.40.1010.10:FF:000007">
    <property type="entry name" value="Ribosomal RNA small subunit methyltransferase I"/>
    <property type="match status" value="1"/>
</dbReference>
<dbReference type="HAMAP" id="MF_01877">
    <property type="entry name" value="16SrRNA_methyltr_I"/>
    <property type="match status" value="1"/>
</dbReference>
<evidence type="ECO:0000256" key="6">
    <source>
        <dbReference type="HAMAP-Rule" id="MF_01877"/>
    </source>
</evidence>
<evidence type="ECO:0000259" key="7">
    <source>
        <dbReference type="Pfam" id="PF00590"/>
    </source>
</evidence>